<dbReference type="Gene3D" id="1.10.10.10">
    <property type="entry name" value="Winged helix-like DNA-binding domain superfamily/Winged helix DNA-binding domain"/>
    <property type="match status" value="1"/>
</dbReference>
<dbReference type="InterPro" id="IPR057727">
    <property type="entry name" value="WCX_dom"/>
</dbReference>
<organism evidence="6 7">
    <name type="scientific">Micromonospora palomenae</name>
    <dbReference type="NCBI Taxonomy" id="1461247"/>
    <lineage>
        <taxon>Bacteria</taxon>
        <taxon>Bacillati</taxon>
        <taxon>Actinomycetota</taxon>
        <taxon>Actinomycetes</taxon>
        <taxon>Micromonosporales</taxon>
        <taxon>Micromonosporaceae</taxon>
        <taxon>Micromonospora</taxon>
    </lineage>
</organism>
<keyword evidence="1" id="KW-0805">Transcription regulation</keyword>
<comment type="caution">
    <text evidence="6">The sequence shown here is derived from an EMBL/GenBank/DDBJ whole genome shotgun (WGS) entry which is preliminary data.</text>
</comment>
<dbReference type="Proteomes" id="UP000319927">
    <property type="component" value="Unassembled WGS sequence"/>
</dbReference>
<dbReference type="Pfam" id="PF08279">
    <property type="entry name" value="HTH_11"/>
    <property type="match status" value="1"/>
</dbReference>
<dbReference type="EMBL" id="VIXA01000001">
    <property type="protein sequence ID" value="TWG27494.1"/>
    <property type="molecule type" value="Genomic_DNA"/>
</dbReference>
<dbReference type="InterPro" id="IPR036388">
    <property type="entry name" value="WH-like_DNA-bd_sf"/>
</dbReference>
<dbReference type="PROSITE" id="PS00894">
    <property type="entry name" value="HTH_DEOR_1"/>
    <property type="match status" value="1"/>
</dbReference>
<dbReference type="Pfam" id="PF13280">
    <property type="entry name" value="WYL"/>
    <property type="match status" value="1"/>
</dbReference>
<feature type="region of interest" description="Disordered" evidence="4">
    <location>
        <begin position="324"/>
        <end position="415"/>
    </location>
</feature>
<dbReference type="AlphaFoldDB" id="A0A561WUF2"/>
<dbReference type="InterPro" id="IPR001034">
    <property type="entry name" value="DeoR_HTH"/>
</dbReference>
<evidence type="ECO:0000313" key="7">
    <source>
        <dbReference type="Proteomes" id="UP000319927"/>
    </source>
</evidence>
<evidence type="ECO:0000259" key="5">
    <source>
        <dbReference type="PROSITE" id="PS51000"/>
    </source>
</evidence>
<protein>
    <submittedName>
        <fullName evidence="6">Putative DNA-binding transcriptional regulator YafY</fullName>
    </submittedName>
</protein>
<evidence type="ECO:0000256" key="2">
    <source>
        <dbReference type="ARBA" id="ARBA00023125"/>
    </source>
</evidence>
<dbReference type="PROSITE" id="PS52050">
    <property type="entry name" value="WYL"/>
    <property type="match status" value="1"/>
</dbReference>
<dbReference type="GO" id="GO:0003700">
    <property type="term" value="F:DNA-binding transcription factor activity"/>
    <property type="evidence" value="ECO:0007669"/>
    <property type="project" value="InterPro"/>
</dbReference>
<dbReference type="GO" id="GO:0003677">
    <property type="term" value="F:DNA binding"/>
    <property type="evidence" value="ECO:0007669"/>
    <property type="project" value="UniProtKB-KW"/>
</dbReference>
<dbReference type="InterPro" id="IPR026881">
    <property type="entry name" value="WYL_dom"/>
</dbReference>
<gene>
    <name evidence="6" type="ORF">FHX75_11632</name>
</gene>
<dbReference type="InterPro" id="IPR018356">
    <property type="entry name" value="Tscrpt_reg_HTH_DeoR_CS"/>
</dbReference>
<dbReference type="Pfam" id="PF25583">
    <property type="entry name" value="WCX"/>
    <property type="match status" value="1"/>
</dbReference>
<keyword evidence="7" id="KW-1185">Reference proteome</keyword>
<name>A0A561WUF2_9ACTN</name>
<sequence>MAGRLSGMVETSVRLLRLLSLLQSGRDWPGGELAARLGVTTRTVRADMERLRALGYWVDSRPGAAGGYRLGRGSALPPLLLDDEEAVAVAVGLRAAAAGSVTGIEETSLRALAKLEQSLPSRLRHRVDALRTATVSAAGGGPTVPAATLTEVAAAIHRRERLRFDYVRRDGADSRREVEPHRLVYTGHRWYLLAWDPQRADWRTFRADRIRPRSPNGPRFAPREVPEAEVDWRVRRGVGSVAWRHPARVRLHAPAAVVAALLTPAAGLLEPLDEGTCLLETGGNTLHDLAGFLGSLDVGFEVLDPPELRELLATLAARYAAAATGAGPSHGTGDAAPAGHSTGDAAPAGHSTGHAAPPAQSTGDAASPDRATGDAGTRGPRPRPAPDRSAEPPSVPPGTGNHRSAEPPLVPPRNG</sequence>
<evidence type="ECO:0000256" key="3">
    <source>
        <dbReference type="ARBA" id="ARBA00023163"/>
    </source>
</evidence>
<evidence type="ECO:0000256" key="4">
    <source>
        <dbReference type="SAM" id="MobiDB-lite"/>
    </source>
</evidence>
<dbReference type="InterPro" id="IPR013196">
    <property type="entry name" value="HTH_11"/>
</dbReference>
<dbReference type="PANTHER" id="PTHR34580:SF3">
    <property type="entry name" value="PROTEIN PAFB"/>
    <property type="match status" value="1"/>
</dbReference>
<feature type="domain" description="HTH deoR-type" evidence="5">
    <location>
        <begin position="11"/>
        <end position="66"/>
    </location>
</feature>
<dbReference type="SUPFAM" id="SSF46785">
    <property type="entry name" value="Winged helix' DNA-binding domain"/>
    <property type="match status" value="1"/>
</dbReference>
<proteinExistence type="predicted"/>
<evidence type="ECO:0000313" key="6">
    <source>
        <dbReference type="EMBL" id="TWG27494.1"/>
    </source>
</evidence>
<reference evidence="6 7" key="1">
    <citation type="submission" date="2019-06" db="EMBL/GenBank/DDBJ databases">
        <title>Sequencing the genomes of 1000 actinobacteria strains.</title>
        <authorList>
            <person name="Klenk H.-P."/>
        </authorList>
    </citation>
    <scope>NUCLEOTIDE SEQUENCE [LARGE SCALE GENOMIC DNA]</scope>
    <source>
        <strain evidence="6 7">DSM 102131</strain>
    </source>
</reference>
<dbReference type="PROSITE" id="PS51000">
    <property type="entry name" value="HTH_DEOR_2"/>
    <property type="match status" value="1"/>
</dbReference>
<dbReference type="InterPro" id="IPR036390">
    <property type="entry name" value="WH_DNA-bd_sf"/>
</dbReference>
<accession>A0A561WUF2</accession>
<dbReference type="PANTHER" id="PTHR34580">
    <property type="match status" value="1"/>
</dbReference>
<evidence type="ECO:0000256" key="1">
    <source>
        <dbReference type="ARBA" id="ARBA00023015"/>
    </source>
</evidence>
<keyword evidence="2 6" id="KW-0238">DNA-binding</keyword>
<dbReference type="InterPro" id="IPR051534">
    <property type="entry name" value="CBASS_pafABC_assoc_protein"/>
</dbReference>
<keyword evidence="3" id="KW-0804">Transcription</keyword>